<evidence type="ECO:0000259" key="3">
    <source>
        <dbReference type="Pfam" id="PF25761"/>
    </source>
</evidence>
<gene>
    <name evidence="4" type="ORF">VNO78_17053</name>
</gene>
<evidence type="ECO:0000256" key="1">
    <source>
        <dbReference type="ARBA" id="ARBA00007727"/>
    </source>
</evidence>
<dbReference type="Pfam" id="PF13839">
    <property type="entry name" value="PC-Esterase"/>
    <property type="match status" value="1"/>
</dbReference>
<dbReference type="InterPro" id="IPR026057">
    <property type="entry name" value="TBL_C"/>
</dbReference>
<protein>
    <submittedName>
        <fullName evidence="4">Uncharacterized protein</fullName>
    </submittedName>
</protein>
<organism evidence="4 5">
    <name type="scientific">Psophocarpus tetragonolobus</name>
    <name type="common">Winged bean</name>
    <name type="synonym">Dolichos tetragonolobus</name>
    <dbReference type="NCBI Taxonomy" id="3891"/>
    <lineage>
        <taxon>Eukaryota</taxon>
        <taxon>Viridiplantae</taxon>
        <taxon>Streptophyta</taxon>
        <taxon>Embryophyta</taxon>
        <taxon>Tracheophyta</taxon>
        <taxon>Spermatophyta</taxon>
        <taxon>Magnoliopsida</taxon>
        <taxon>eudicotyledons</taxon>
        <taxon>Gunneridae</taxon>
        <taxon>Pentapetalae</taxon>
        <taxon>rosids</taxon>
        <taxon>fabids</taxon>
        <taxon>Fabales</taxon>
        <taxon>Fabaceae</taxon>
        <taxon>Papilionoideae</taxon>
        <taxon>50 kb inversion clade</taxon>
        <taxon>NPAAA clade</taxon>
        <taxon>indigoferoid/millettioid clade</taxon>
        <taxon>Phaseoleae</taxon>
        <taxon>Psophocarpus</taxon>
    </lineage>
</organism>
<dbReference type="AlphaFoldDB" id="A0AAN9SGF2"/>
<dbReference type="GO" id="GO:0016740">
    <property type="term" value="F:transferase activity"/>
    <property type="evidence" value="ECO:0007669"/>
    <property type="project" value="InterPro"/>
</dbReference>
<name>A0AAN9SGF2_PSOTE</name>
<dbReference type="Pfam" id="PF25761">
    <property type="entry name" value="TPR_PATROL1"/>
    <property type="match status" value="1"/>
</dbReference>
<dbReference type="Proteomes" id="UP001386955">
    <property type="component" value="Unassembled WGS sequence"/>
</dbReference>
<proteinExistence type="inferred from homology"/>
<keyword evidence="5" id="KW-1185">Reference proteome</keyword>
<evidence type="ECO:0000259" key="2">
    <source>
        <dbReference type="Pfam" id="PF13839"/>
    </source>
</evidence>
<feature type="domain" description="Trichome birefringence-like C-terminal" evidence="2">
    <location>
        <begin position="139"/>
        <end position="195"/>
    </location>
</feature>
<dbReference type="InterPro" id="IPR008528">
    <property type="entry name" value="unc-13_homologue"/>
</dbReference>
<dbReference type="InterPro" id="IPR057984">
    <property type="entry name" value="PATROL1_C"/>
</dbReference>
<evidence type="ECO:0000313" key="5">
    <source>
        <dbReference type="Proteomes" id="UP001386955"/>
    </source>
</evidence>
<reference evidence="4 5" key="1">
    <citation type="submission" date="2024-01" db="EMBL/GenBank/DDBJ databases">
        <title>The genomes of 5 underutilized Papilionoideae crops provide insights into root nodulation and disease resistanc.</title>
        <authorList>
            <person name="Jiang F."/>
        </authorList>
    </citation>
    <scope>NUCLEOTIDE SEQUENCE [LARGE SCALE GENOMIC DNA]</scope>
    <source>
        <strain evidence="4">DUOXIRENSHENG_FW03</strain>
        <tissue evidence="4">Leaves</tissue>
    </source>
</reference>
<sequence length="198" mass="22729">MIVENSANCEDGGKTVVREIVPFEVESIMIRMRKWIDESLEKGKECLQIAKETKVFPTNITRRRTLVELINLAKKIVQEFFQIPIPITKVLVEQLVKGLQKPGVNNVGGSMWFERELCSLSSPTDQESKLSGSAAAVRYKCMWDYIELGEKYYQDMDRLATLERGMRAWANWVDTNIDRSKTKVFFLGISLSHTKYGL</sequence>
<feature type="domain" description="PATROL1-like C-terminal" evidence="3">
    <location>
        <begin position="31"/>
        <end position="101"/>
    </location>
</feature>
<dbReference type="PANTHER" id="PTHR31280:SF22">
    <property type="entry name" value="DUF810 FAMILY PROTEIN"/>
    <property type="match status" value="1"/>
</dbReference>
<accession>A0AAN9SGF2</accession>
<dbReference type="PANTHER" id="PTHR31280">
    <property type="entry name" value="PROTEIN UNC-13 HOMOLOG"/>
    <property type="match status" value="1"/>
</dbReference>
<dbReference type="EMBL" id="JAYMYS010000004">
    <property type="protein sequence ID" value="KAK7396213.1"/>
    <property type="molecule type" value="Genomic_DNA"/>
</dbReference>
<comment type="caution">
    <text evidence="4">The sequence shown here is derived from an EMBL/GenBank/DDBJ whole genome shotgun (WGS) entry which is preliminary data.</text>
</comment>
<evidence type="ECO:0000313" key="4">
    <source>
        <dbReference type="EMBL" id="KAK7396213.1"/>
    </source>
</evidence>
<comment type="similarity">
    <text evidence="1">Belongs to the PC-esterase family. TBL subfamily.</text>
</comment>